<feature type="domain" description="ATPase AAA-type core" evidence="1">
    <location>
        <begin position="184"/>
        <end position="244"/>
    </location>
</feature>
<dbReference type="InterPro" id="IPR027417">
    <property type="entry name" value="P-loop_NTPase"/>
</dbReference>
<protein>
    <submittedName>
        <fullName evidence="3">ABC transporter, ATP-binding protein-related protein</fullName>
    </submittedName>
</protein>
<dbReference type="PANTHER" id="PTHR43581:SF2">
    <property type="entry name" value="EXCINUCLEASE ATPASE SUBUNIT"/>
    <property type="match status" value="1"/>
</dbReference>
<dbReference type="Gene3D" id="3.40.50.300">
    <property type="entry name" value="P-loop containing nucleotide triphosphate hydrolases"/>
    <property type="match status" value="1"/>
</dbReference>
<name>B7VSL5_VIBA3</name>
<dbReference type="Pfam" id="PF14491">
    <property type="entry name" value="DUF4435"/>
    <property type="match status" value="1"/>
</dbReference>
<evidence type="ECO:0000259" key="2">
    <source>
        <dbReference type="Pfam" id="PF14491"/>
    </source>
</evidence>
<dbReference type="GO" id="GO:0016887">
    <property type="term" value="F:ATP hydrolysis activity"/>
    <property type="evidence" value="ECO:0007669"/>
    <property type="project" value="InterPro"/>
</dbReference>
<proteinExistence type="predicted"/>
<dbReference type="Pfam" id="PF13304">
    <property type="entry name" value="AAA_21"/>
    <property type="match status" value="1"/>
</dbReference>
<dbReference type="KEGG" id="vsp:VS_II0832"/>
<keyword evidence="3" id="KW-0547">Nucleotide-binding</keyword>
<dbReference type="EMBL" id="FM954973">
    <property type="protein sequence ID" value="CAV26609.1"/>
    <property type="molecule type" value="Genomic_DNA"/>
</dbReference>
<dbReference type="Proteomes" id="UP000009100">
    <property type="component" value="Chromosome 2"/>
</dbReference>
<dbReference type="InterPro" id="IPR029492">
    <property type="entry name" value="DUF4435"/>
</dbReference>
<evidence type="ECO:0000313" key="4">
    <source>
        <dbReference type="Proteomes" id="UP000009100"/>
    </source>
</evidence>
<dbReference type="eggNOG" id="COG1123">
    <property type="taxonomic scope" value="Bacteria"/>
</dbReference>
<accession>B7VSL5</accession>
<evidence type="ECO:0000313" key="3">
    <source>
        <dbReference type="EMBL" id="CAV26609.1"/>
    </source>
</evidence>
<dbReference type="STRING" id="575788.VS_II0832"/>
<dbReference type="InterPro" id="IPR051396">
    <property type="entry name" value="Bact_Antivir_Def_Nuclease"/>
</dbReference>
<sequence>MRNEVHLPMSGNSGASVAVSTEGTMVIIGPNGAGKTRLGSWMEFGSPLSSSVHRISAQKSLVMPDSISPQNLEKANKIFVYGTDGGTSSAHKRNSRWNRNPETSMLNDYQQLMLVLFSEDYEISTAFRQQVREANAIVGSIPESKLDVIKDVWSLLLPHRELHIGGGRIMASPAGVSEAHYNGSQMSDGERVIFYLLGQALAAPKNSIIVIDEPEIHLHKTVQYKLWDAIESIRADCIFVYLTHDFEFAASRQSAVKICITKYDGSSWVWNEIPTLGEMPESILLEVMGSRKPILFIEGEKGSIDEELYKLIYDDYYIRPLGSCSKVIEATKVFNSLSDLHNNVAYGIIDRDRRTQEELVDLEVHKVFSPSVSEVENLFLTEEVILGLADVLAMTEPSETLNQVKDFVFEEFEKFKSKHAAEHTTYQLNQIFGGADFSGKSIEAIELKFQTLVSEVDLRGLHSNFLVEANQVLEYRDYESTLRIFNHKGLLAQVGKLFDVKPNAFILKAKNIIKKDVNLQNKLKKSLPTIIGS</sequence>
<dbReference type="GO" id="GO:0005524">
    <property type="term" value="F:ATP binding"/>
    <property type="evidence" value="ECO:0007669"/>
    <property type="project" value="UniProtKB-KW"/>
</dbReference>
<dbReference type="AlphaFoldDB" id="B7VSL5"/>
<dbReference type="InterPro" id="IPR003959">
    <property type="entry name" value="ATPase_AAA_core"/>
</dbReference>
<evidence type="ECO:0000259" key="1">
    <source>
        <dbReference type="Pfam" id="PF13304"/>
    </source>
</evidence>
<reference evidence="3 4" key="1">
    <citation type="submission" date="2009-02" db="EMBL/GenBank/DDBJ databases">
        <title>Vibrio splendidus str. LGP32 complete genome.</title>
        <authorList>
            <person name="Mazel D."/>
            <person name="Le Roux F."/>
        </authorList>
    </citation>
    <scope>NUCLEOTIDE SEQUENCE [LARGE SCALE GENOMIC DNA]</scope>
    <source>
        <strain evidence="3 4">LGP32</strain>
    </source>
</reference>
<dbReference type="HOGENOM" id="CLU_028461_0_0_6"/>
<gene>
    <name evidence="3" type="ordered locus">VS_II0832</name>
</gene>
<dbReference type="PATRIC" id="fig|575788.5.peg.785"/>
<dbReference type="SUPFAM" id="SSF52540">
    <property type="entry name" value="P-loop containing nucleoside triphosphate hydrolases"/>
    <property type="match status" value="1"/>
</dbReference>
<keyword evidence="3" id="KW-0067">ATP-binding</keyword>
<organism evidence="3 4">
    <name type="scientific">Vibrio atlanticus (strain LGP32)</name>
    <name type="common">Vibrio splendidus (strain Mel32)</name>
    <dbReference type="NCBI Taxonomy" id="575788"/>
    <lineage>
        <taxon>Bacteria</taxon>
        <taxon>Pseudomonadati</taxon>
        <taxon>Pseudomonadota</taxon>
        <taxon>Gammaproteobacteria</taxon>
        <taxon>Vibrionales</taxon>
        <taxon>Vibrionaceae</taxon>
        <taxon>Vibrio</taxon>
    </lineage>
</organism>
<feature type="domain" description="DUF4435" evidence="2">
    <location>
        <begin position="291"/>
        <end position="431"/>
    </location>
</feature>
<dbReference type="PANTHER" id="PTHR43581">
    <property type="entry name" value="ATP/GTP PHOSPHATASE"/>
    <property type="match status" value="1"/>
</dbReference>